<name>A0A5J4KEW4_9CHLR</name>
<dbReference type="InterPro" id="IPR020476">
    <property type="entry name" value="Nudix_hydrolase"/>
</dbReference>
<keyword evidence="6" id="KW-1185">Reference proteome</keyword>
<proteinExistence type="inferred from homology"/>
<comment type="similarity">
    <text evidence="3">Belongs to the Nudix hydrolase family.</text>
</comment>
<dbReference type="AlphaFoldDB" id="A0A5J4KEW4"/>
<dbReference type="PANTHER" id="PTHR43046">
    <property type="entry name" value="GDP-MANNOSE MANNOSYL HYDROLASE"/>
    <property type="match status" value="1"/>
</dbReference>
<evidence type="ECO:0000259" key="4">
    <source>
        <dbReference type="PROSITE" id="PS51462"/>
    </source>
</evidence>
<evidence type="ECO:0000256" key="3">
    <source>
        <dbReference type="RuleBase" id="RU003476"/>
    </source>
</evidence>
<dbReference type="PROSITE" id="PS00893">
    <property type="entry name" value="NUDIX_BOX"/>
    <property type="match status" value="1"/>
</dbReference>
<dbReference type="GO" id="GO:0016787">
    <property type="term" value="F:hydrolase activity"/>
    <property type="evidence" value="ECO:0007669"/>
    <property type="project" value="UniProtKB-KW"/>
</dbReference>
<dbReference type="EMBL" id="BKZW01000001">
    <property type="protein sequence ID" value="GER86113.1"/>
    <property type="molecule type" value="Genomic_DNA"/>
</dbReference>
<dbReference type="RefSeq" id="WP_151754293.1">
    <property type="nucleotide sequence ID" value="NZ_BKZW01000001.1"/>
</dbReference>
<comment type="caution">
    <text evidence="5">The sequence shown here is derived from an EMBL/GenBank/DDBJ whole genome shotgun (WGS) entry which is preliminary data.</text>
</comment>
<reference evidence="5 6" key="1">
    <citation type="submission" date="2019-10" db="EMBL/GenBank/DDBJ databases">
        <title>Dictyobacter vulcani sp. nov., within the class Ktedonobacteria, isolated from soil of volcanic Mt. Zao.</title>
        <authorList>
            <person name="Zheng Y."/>
            <person name="Wang C.M."/>
            <person name="Sakai Y."/>
            <person name="Abe K."/>
            <person name="Yokota A."/>
            <person name="Yabe S."/>
        </authorList>
    </citation>
    <scope>NUCLEOTIDE SEQUENCE [LARGE SCALE GENOMIC DNA]</scope>
    <source>
        <strain evidence="5 6">W12</strain>
    </source>
</reference>
<feature type="domain" description="Nudix hydrolase" evidence="4">
    <location>
        <begin position="81"/>
        <end position="212"/>
    </location>
</feature>
<keyword evidence="2 3" id="KW-0378">Hydrolase</keyword>
<dbReference type="CDD" id="cd02883">
    <property type="entry name" value="NUDIX_Hydrolase"/>
    <property type="match status" value="1"/>
</dbReference>
<dbReference type="PRINTS" id="PR00502">
    <property type="entry name" value="NUDIXFAMILY"/>
</dbReference>
<comment type="cofactor">
    <cofactor evidence="1">
        <name>Mg(2+)</name>
        <dbReference type="ChEBI" id="CHEBI:18420"/>
    </cofactor>
</comment>
<dbReference type="PROSITE" id="PS51462">
    <property type="entry name" value="NUDIX"/>
    <property type="match status" value="1"/>
</dbReference>
<dbReference type="InterPro" id="IPR000086">
    <property type="entry name" value="NUDIX_hydrolase_dom"/>
</dbReference>
<evidence type="ECO:0000256" key="2">
    <source>
        <dbReference type="ARBA" id="ARBA00022801"/>
    </source>
</evidence>
<dbReference type="Pfam" id="PF00293">
    <property type="entry name" value="NUDIX"/>
    <property type="match status" value="1"/>
</dbReference>
<evidence type="ECO:0000313" key="5">
    <source>
        <dbReference type="EMBL" id="GER86113.1"/>
    </source>
</evidence>
<dbReference type="Pfam" id="PF12535">
    <property type="entry name" value="Nudix_N"/>
    <property type="match status" value="1"/>
</dbReference>
<dbReference type="Gene3D" id="3.90.79.10">
    <property type="entry name" value="Nucleoside Triphosphate Pyrophosphohydrolase"/>
    <property type="match status" value="1"/>
</dbReference>
<sequence length="224" mass="25076">MESNHEQVQKSMQESVAQRIGLWADVLRDCSALGLHFAENPYDRERYQRLQDTAIEMFAFASGQAISEIEPLRTTLFAHPAPYPCSDAAVIDTTGRILLIRRADNALWAMPGGALDVGETPAQGAVREVLEETGVSCEPITLVGVYDSRFCGTPSLQQLYQFSFLCRPLAGFDVINPPSHAHEVLEVKWFSEHNLPIDLDPGHIQRIPQAFRVWHGDTLAYFDH</sequence>
<gene>
    <name evidence="5" type="ORF">KDW_02750</name>
</gene>
<dbReference type="Proteomes" id="UP000326912">
    <property type="component" value="Unassembled WGS sequence"/>
</dbReference>
<evidence type="ECO:0000313" key="6">
    <source>
        <dbReference type="Proteomes" id="UP000326912"/>
    </source>
</evidence>
<evidence type="ECO:0000256" key="1">
    <source>
        <dbReference type="ARBA" id="ARBA00001946"/>
    </source>
</evidence>
<protein>
    <submittedName>
        <fullName evidence="5">ADP-ribose pyrophosphatase</fullName>
    </submittedName>
</protein>
<dbReference type="Gene3D" id="6.10.250.1120">
    <property type="match status" value="1"/>
</dbReference>
<dbReference type="InterPro" id="IPR059176">
    <property type="entry name" value="UDP-X_N"/>
</dbReference>
<dbReference type="PANTHER" id="PTHR43046:SF16">
    <property type="entry name" value="ADP-RIBOSE PYROPHOSPHATASE YJHB-RELATED"/>
    <property type="match status" value="1"/>
</dbReference>
<dbReference type="SUPFAM" id="SSF55811">
    <property type="entry name" value="Nudix"/>
    <property type="match status" value="1"/>
</dbReference>
<organism evidence="5 6">
    <name type="scientific">Dictyobacter vulcani</name>
    <dbReference type="NCBI Taxonomy" id="2607529"/>
    <lineage>
        <taxon>Bacteria</taxon>
        <taxon>Bacillati</taxon>
        <taxon>Chloroflexota</taxon>
        <taxon>Ktedonobacteria</taxon>
        <taxon>Ktedonobacterales</taxon>
        <taxon>Dictyobacteraceae</taxon>
        <taxon>Dictyobacter</taxon>
    </lineage>
</organism>
<dbReference type="InterPro" id="IPR015797">
    <property type="entry name" value="NUDIX_hydrolase-like_dom_sf"/>
</dbReference>
<accession>A0A5J4KEW4</accession>
<dbReference type="InterPro" id="IPR020084">
    <property type="entry name" value="NUDIX_hydrolase_CS"/>
</dbReference>